<name>A0A1C9EHZ1_9CAUD</name>
<accession>A0A1C9EHZ1</accession>
<dbReference type="Proteomes" id="UP000201968">
    <property type="component" value="Segment"/>
</dbReference>
<evidence type="ECO:0000313" key="3">
    <source>
        <dbReference type="Proteomes" id="UP000201968"/>
    </source>
</evidence>
<dbReference type="KEGG" id="vg:29078379"/>
<dbReference type="RefSeq" id="YP_009277932.1">
    <property type="nucleotide sequence ID" value="NC_031004.1"/>
</dbReference>
<dbReference type="EMBL" id="KX557282">
    <property type="protein sequence ID" value="AON97377.1"/>
    <property type="molecule type" value="Genomic_DNA"/>
</dbReference>
<organism evidence="2 3">
    <name type="scientific">Gordonia phage Nyceirae</name>
    <dbReference type="NCBI Taxonomy" id="1887651"/>
    <lineage>
        <taxon>Viruses</taxon>
        <taxon>Duplodnaviria</taxon>
        <taxon>Heunggongvirae</taxon>
        <taxon>Uroviricota</taxon>
        <taxon>Caudoviricetes</taxon>
        <taxon>Nyceiraevirus</taxon>
        <taxon>Nyceiraevirus nyceirae</taxon>
    </lineage>
</organism>
<dbReference type="GeneID" id="29078379"/>
<proteinExistence type="predicted"/>
<keyword evidence="3" id="KW-1185">Reference proteome</keyword>
<feature type="compositionally biased region" description="Basic and acidic residues" evidence="1">
    <location>
        <begin position="1"/>
        <end position="12"/>
    </location>
</feature>
<evidence type="ECO:0000313" key="2">
    <source>
        <dbReference type="EMBL" id="AON97377.1"/>
    </source>
</evidence>
<evidence type="ECO:0000256" key="1">
    <source>
        <dbReference type="SAM" id="MobiDB-lite"/>
    </source>
</evidence>
<sequence>MLRFPERWEIRAPRTTTTDVTTGNPVPGPRPTPVEVNGSLEQRFPDSDQREVGEVIADQRVLVLEPAAKSKVAGGITKQHQAIGPDGTVWSIVRVPVPRKRRRPSAPIRYLALVVRRSTDIKEN</sequence>
<reference evidence="3" key="1">
    <citation type="submission" date="2016-07" db="EMBL/GenBank/DDBJ databases">
        <authorList>
            <person name="Florea S."/>
            <person name="Webb J.S."/>
            <person name="Jaromczyk J."/>
            <person name="Schardl C.L."/>
        </authorList>
    </citation>
    <scope>NUCLEOTIDE SEQUENCE [LARGE SCALE GENOMIC DNA]</scope>
</reference>
<gene>
    <name evidence="2" type="primary">14</name>
    <name evidence="2" type="ORF">SEA_NYCEIRAE_14</name>
</gene>
<feature type="region of interest" description="Disordered" evidence="1">
    <location>
        <begin position="1"/>
        <end position="36"/>
    </location>
</feature>
<protein>
    <submittedName>
        <fullName evidence="2">Head-to-tail stopper</fullName>
    </submittedName>
</protein>